<dbReference type="Gene3D" id="3.10.20.440">
    <property type="entry name" value="2Fe-2S iron-sulphur cluster binding domain, sarcosine oxidase, alpha subunit, N-terminal domain"/>
    <property type="match status" value="1"/>
</dbReference>
<dbReference type="InterPro" id="IPR036010">
    <property type="entry name" value="2Fe-2S_ferredoxin-like_sf"/>
</dbReference>
<dbReference type="EMBL" id="SNYA01000002">
    <property type="protein sequence ID" value="TDP94391.1"/>
    <property type="molecule type" value="Genomic_DNA"/>
</dbReference>
<reference evidence="3 4" key="1">
    <citation type="submission" date="2019-03" db="EMBL/GenBank/DDBJ databases">
        <title>Genomic analyses of the natural microbiome of Caenorhabditis elegans.</title>
        <authorList>
            <person name="Samuel B."/>
        </authorList>
    </citation>
    <scope>NUCLEOTIDE SEQUENCE [LARGE SCALE GENOMIC DNA]</scope>
    <source>
        <strain evidence="3 4">JUb18</strain>
    </source>
</reference>
<evidence type="ECO:0000256" key="1">
    <source>
        <dbReference type="ARBA" id="ARBA00023002"/>
    </source>
</evidence>
<evidence type="ECO:0000256" key="2">
    <source>
        <dbReference type="SAM" id="MobiDB-lite"/>
    </source>
</evidence>
<accession>A0A4R6S436</accession>
<dbReference type="Pfam" id="PF13510">
    <property type="entry name" value="Fer2_4"/>
    <property type="match status" value="1"/>
</dbReference>
<proteinExistence type="predicted"/>
<protein>
    <submittedName>
        <fullName evidence="3">2Fe-2S iron-sulfur cluster protein</fullName>
    </submittedName>
</protein>
<evidence type="ECO:0000313" key="4">
    <source>
        <dbReference type="Proteomes" id="UP000295601"/>
    </source>
</evidence>
<gene>
    <name evidence="3" type="ORF">EDF62_0806</name>
</gene>
<feature type="region of interest" description="Disordered" evidence="2">
    <location>
        <begin position="1"/>
        <end position="57"/>
    </location>
</feature>
<dbReference type="InterPro" id="IPR042204">
    <property type="entry name" value="2Fe-2S-bd_N"/>
</dbReference>
<keyword evidence="4" id="KW-1185">Reference proteome</keyword>
<dbReference type="SUPFAM" id="SSF54292">
    <property type="entry name" value="2Fe-2S ferredoxin-like"/>
    <property type="match status" value="1"/>
</dbReference>
<keyword evidence="1" id="KW-0560">Oxidoreductase</keyword>
<evidence type="ECO:0000313" key="3">
    <source>
        <dbReference type="EMBL" id="TDP94391.1"/>
    </source>
</evidence>
<dbReference type="AlphaFoldDB" id="A0A4R6S436"/>
<organism evidence="3 4">
    <name type="scientific">Leucobacter luti</name>
    <dbReference type="NCBI Taxonomy" id="340320"/>
    <lineage>
        <taxon>Bacteria</taxon>
        <taxon>Bacillati</taxon>
        <taxon>Actinomycetota</taxon>
        <taxon>Actinomycetes</taxon>
        <taxon>Micrococcales</taxon>
        <taxon>Microbacteriaceae</taxon>
        <taxon>Leucobacter</taxon>
    </lineage>
</organism>
<dbReference type="Proteomes" id="UP000295601">
    <property type="component" value="Unassembled WGS sequence"/>
</dbReference>
<comment type="caution">
    <text evidence="3">The sequence shown here is derived from an EMBL/GenBank/DDBJ whole genome shotgun (WGS) entry which is preliminary data.</text>
</comment>
<dbReference type="GO" id="GO:0016491">
    <property type="term" value="F:oxidoreductase activity"/>
    <property type="evidence" value="ECO:0007669"/>
    <property type="project" value="UniProtKB-KW"/>
</dbReference>
<dbReference type="GO" id="GO:0051536">
    <property type="term" value="F:iron-sulfur cluster binding"/>
    <property type="evidence" value="ECO:0007669"/>
    <property type="project" value="InterPro"/>
</dbReference>
<sequence length="126" mass="13065">MNRDHESARTPQDQTEQVELQTAATQPAQGEQQTQPAHGEQPKQPMQPAATFNGAPLTAAPGATIAAALIGSGRQSWRTTRGGAARGLFCGIGVCFDCIVTIDGESGQRACMIPLANGMTITSADA</sequence>
<name>A0A4R6S436_9MICO</name>
<feature type="compositionally biased region" description="Polar residues" evidence="2">
    <location>
        <begin position="9"/>
        <end position="36"/>
    </location>
</feature>
<dbReference type="RefSeq" id="WP_347813101.1">
    <property type="nucleotide sequence ID" value="NZ_SNYA01000002.1"/>
</dbReference>